<accession>A0A101LWI8</accession>
<protein>
    <submittedName>
        <fullName evidence="1">Uncharacterized protein</fullName>
    </submittedName>
</protein>
<proteinExistence type="predicted"/>
<name>A0A101LWI8_PICGL</name>
<evidence type="ECO:0000313" key="1">
    <source>
        <dbReference type="EMBL" id="KUM46637.1"/>
    </source>
</evidence>
<gene>
    <name evidence="1" type="ORF">ABT39_MTgene1317</name>
</gene>
<dbReference type="AlphaFoldDB" id="A0A101LWI8"/>
<comment type="caution">
    <text evidence="1">The sequence shown here is derived from an EMBL/GenBank/DDBJ whole genome shotgun (WGS) entry which is preliminary data.</text>
</comment>
<organism evidence="1">
    <name type="scientific">Picea glauca</name>
    <name type="common">White spruce</name>
    <name type="synonym">Pinus glauca</name>
    <dbReference type="NCBI Taxonomy" id="3330"/>
    <lineage>
        <taxon>Eukaryota</taxon>
        <taxon>Viridiplantae</taxon>
        <taxon>Streptophyta</taxon>
        <taxon>Embryophyta</taxon>
        <taxon>Tracheophyta</taxon>
        <taxon>Spermatophyta</taxon>
        <taxon>Pinopsida</taxon>
        <taxon>Pinidae</taxon>
        <taxon>Conifers I</taxon>
        <taxon>Pinales</taxon>
        <taxon>Pinaceae</taxon>
        <taxon>Picea</taxon>
    </lineage>
</organism>
<geneLocation type="mitochondrion" evidence="1"/>
<dbReference type="EMBL" id="LKAM01000010">
    <property type="protein sequence ID" value="KUM46637.1"/>
    <property type="molecule type" value="Genomic_DNA"/>
</dbReference>
<sequence length="127" mass="14633">MSILALFLLEYRDLPIGVQSSLGRIRLHYTGQDEGEGHNTPFTLHLTRSLQPFNRIPIRIQSAFYLPLPHPHPPIPYPYSPILPYPLPPIRPHPIRILPAFYHSTIPPIPYRQKSINKGGMCRQKQL</sequence>
<keyword evidence="1" id="KW-0496">Mitochondrion</keyword>
<reference evidence="1" key="1">
    <citation type="journal article" date="2015" name="Genome Biol. Evol.">
        <title>Organellar Genomes of White Spruce (Picea glauca): Assembly and Annotation.</title>
        <authorList>
            <person name="Jackman S.D."/>
            <person name="Warren R.L."/>
            <person name="Gibb E.A."/>
            <person name="Vandervalk B.P."/>
            <person name="Mohamadi H."/>
            <person name="Chu J."/>
            <person name="Raymond A."/>
            <person name="Pleasance S."/>
            <person name="Coope R."/>
            <person name="Wildung M.R."/>
            <person name="Ritland C.E."/>
            <person name="Bousquet J."/>
            <person name="Jones S.J."/>
            <person name="Bohlmann J."/>
            <person name="Birol I."/>
        </authorList>
    </citation>
    <scope>NUCLEOTIDE SEQUENCE [LARGE SCALE GENOMIC DNA]</scope>
    <source>
        <tissue evidence="1">Flushing bud</tissue>
    </source>
</reference>